<comment type="cofactor">
    <cofactor evidence="1">
        <name>dipyrromethane</name>
        <dbReference type="ChEBI" id="CHEBI:60342"/>
    </cofactor>
</comment>
<dbReference type="SUPFAM" id="SSF53850">
    <property type="entry name" value="Periplasmic binding protein-like II"/>
    <property type="match status" value="1"/>
</dbReference>
<name>A0ABP7G493_9MICO</name>
<proteinExistence type="inferred from homology"/>
<evidence type="ECO:0000313" key="11">
    <source>
        <dbReference type="EMBL" id="GAA3755240.1"/>
    </source>
</evidence>
<gene>
    <name evidence="11" type="primary">hemC</name>
    <name evidence="11" type="ORF">GCM10022240_05280</name>
</gene>
<dbReference type="PANTHER" id="PTHR11557:SF0">
    <property type="entry name" value="PORPHOBILINOGEN DEAMINASE"/>
    <property type="match status" value="1"/>
</dbReference>
<evidence type="ECO:0000256" key="4">
    <source>
        <dbReference type="ARBA" id="ARBA00012655"/>
    </source>
</evidence>
<dbReference type="InterPro" id="IPR022418">
    <property type="entry name" value="Porphobilinogen_deaminase_C"/>
</dbReference>
<comment type="catalytic activity">
    <reaction evidence="7">
        <text>4 porphobilinogen + H2O = hydroxymethylbilane + 4 NH4(+)</text>
        <dbReference type="Rhea" id="RHEA:13185"/>
        <dbReference type="ChEBI" id="CHEBI:15377"/>
        <dbReference type="ChEBI" id="CHEBI:28938"/>
        <dbReference type="ChEBI" id="CHEBI:57845"/>
        <dbReference type="ChEBI" id="CHEBI:58126"/>
        <dbReference type="EC" id="2.5.1.61"/>
    </reaction>
</comment>
<evidence type="ECO:0000259" key="10">
    <source>
        <dbReference type="Pfam" id="PF03900"/>
    </source>
</evidence>
<dbReference type="Pfam" id="PF01379">
    <property type="entry name" value="Porphobil_deam"/>
    <property type="match status" value="1"/>
</dbReference>
<sequence>MARPRTGRRDGVVGRIGRSRGGPMTLRIGTRGSALAVAQTQLVADALAAALGGADVEIVRVTTHGDTSRASLSSLGGTGVFATALRDALREGRCDVVVHSFKDLPTAPSPGLVVGAVPLREDPRDVVVTRDGTALADLPAGARVGTGSPRRVAQVRAARPDLEVVDIRGNVDSRLARLDATGDERLDAVILSAAGLNRLGRTSVPTEPMPLPEWPSAPAQGALAIEVREADATGTALAAALTQIADPISAAGAAAERGVLAGLQAGCSAPVGATAAVHDGVLTLTAAVYSLDGSRRISASHTIPGQGAGLTAAAAEAARIVTAQLLADGAADLAPLGAAEGTA</sequence>
<dbReference type="PANTHER" id="PTHR11557">
    <property type="entry name" value="PORPHOBILINOGEN DEAMINASE"/>
    <property type="match status" value="1"/>
</dbReference>
<comment type="function">
    <text evidence="2">Tetrapolymerization of the monopyrrole PBG into the hydroxymethylbilane pre-uroporphyrinogen in several discrete steps.</text>
</comment>
<dbReference type="InterPro" id="IPR022419">
    <property type="entry name" value="Porphobilin_deaminase_cofac_BS"/>
</dbReference>
<dbReference type="Gene3D" id="3.30.160.40">
    <property type="entry name" value="Porphobilinogen deaminase, C-terminal domain"/>
    <property type="match status" value="1"/>
</dbReference>
<dbReference type="NCBIfam" id="TIGR00212">
    <property type="entry name" value="hemC"/>
    <property type="match status" value="1"/>
</dbReference>
<dbReference type="SUPFAM" id="SSF54782">
    <property type="entry name" value="Porphobilinogen deaminase (hydroxymethylbilane synthase), C-terminal domain"/>
    <property type="match status" value="1"/>
</dbReference>
<evidence type="ECO:0000256" key="8">
    <source>
        <dbReference type="NCBIfam" id="TIGR00212"/>
    </source>
</evidence>
<dbReference type="InterPro" id="IPR036803">
    <property type="entry name" value="Porphobilinogen_deaminase_C_sf"/>
</dbReference>
<comment type="caution">
    <text evidence="11">The sequence shown here is derived from an EMBL/GenBank/DDBJ whole genome shotgun (WGS) entry which is preliminary data.</text>
</comment>
<dbReference type="Pfam" id="PF03900">
    <property type="entry name" value="Porphobil_deamC"/>
    <property type="match status" value="1"/>
</dbReference>
<keyword evidence="6" id="KW-0627">Porphyrin biosynthesis</keyword>
<feature type="domain" description="Porphobilinogen deaminase C-terminal" evidence="10">
    <location>
        <begin position="253"/>
        <end position="303"/>
    </location>
</feature>
<evidence type="ECO:0000256" key="6">
    <source>
        <dbReference type="ARBA" id="ARBA00023244"/>
    </source>
</evidence>
<dbReference type="PIRSF" id="PIRSF001438">
    <property type="entry name" value="4pyrrol_synth_OHMeBilane_synth"/>
    <property type="match status" value="1"/>
</dbReference>
<feature type="domain" description="Porphobilinogen deaminase N-terminal" evidence="9">
    <location>
        <begin position="26"/>
        <end position="232"/>
    </location>
</feature>
<dbReference type="PROSITE" id="PS00533">
    <property type="entry name" value="PORPHOBILINOGEN_DEAM"/>
    <property type="match status" value="1"/>
</dbReference>
<evidence type="ECO:0000256" key="5">
    <source>
        <dbReference type="ARBA" id="ARBA00022679"/>
    </source>
</evidence>
<protein>
    <recommendedName>
        <fullName evidence="4 8">Hydroxymethylbilane synthase</fullName>
        <ecNumber evidence="4 8">2.5.1.61</ecNumber>
    </recommendedName>
</protein>
<keyword evidence="5" id="KW-0808">Transferase</keyword>
<dbReference type="EC" id="2.5.1.61" evidence="4 8"/>
<reference evidence="12" key="1">
    <citation type="journal article" date="2019" name="Int. J. Syst. Evol. Microbiol.">
        <title>The Global Catalogue of Microorganisms (GCM) 10K type strain sequencing project: providing services to taxonomists for standard genome sequencing and annotation.</title>
        <authorList>
            <consortium name="The Broad Institute Genomics Platform"/>
            <consortium name="The Broad Institute Genome Sequencing Center for Infectious Disease"/>
            <person name="Wu L."/>
            <person name="Ma J."/>
        </authorList>
    </citation>
    <scope>NUCLEOTIDE SEQUENCE [LARGE SCALE GENOMIC DNA]</scope>
    <source>
        <strain evidence="12">JCM 16950</strain>
    </source>
</reference>
<organism evidence="11 12">
    <name type="scientific">Microbacterium kribbense</name>
    <dbReference type="NCBI Taxonomy" id="433645"/>
    <lineage>
        <taxon>Bacteria</taxon>
        <taxon>Bacillati</taxon>
        <taxon>Actinomycetota</taxon>
        <taxon>Actinomycetes</taxon>
        <taxon>Micrococcales</taxon>
        <taxon>Microbacteriaceae</taxon>
        <taxon>Microbacterium</taxon>
    </lineage>
</organism>
<comment type="similarity">
    <text evidence="3">Belongs to the HMBS family.</text>
</comment>
<dbReference type="InterPro" id="IPR000860">
    <property type="entry name" value="HemC"/>
</dbReference>
<dbReference type="Proteomes" id="UP001500540">
    <property type="component" value="Unassembled WGS sequence"/>
</dbReference>
<evidence type="ECO:0000256" key="2">
    <source>
        <dbReference type="ARBA" id="ARBA00002869"/>
    </source>
</evidence>
<evidence type="ECO:0000256" key="3">
    <source>
        <dbReference type="ARBA" id="ARBA00005638"/>
    </source>
</evidence>
<accession>A0ABP7G493</accession>
<dbReference type="Gene3D" id="3.40.190.10">
    <property type="entry name" value="Periplasmic binding protein-like II"/>
    <property type="match status" value="2"/>
</dbReference>
<evidence type="ECO:0000313" key="12">
    <source>
        <dbReference type="Proteomes" id="UP001500540"/>
    </source>
</evidence>
<dbReference type="EMBL" id="BAABAF010000001">
    <property type="protein sequence ID" value="GAA3755240.1"/>
    <property type="molecule type" value="Genomic_DNA"/>
</dbReference>
<dbReference type="InterPro" id="IPR022417">
    <property type="entry name" value="Porphobilin_deaminase_N"/>
</dbReference>
<evidence type="ECO:0000256" key="7">
    <source>
        <dbReference type="ARBA" id="ARBA00048169"/>
    </source>
</evidence>
<evidence type="ECO:0000259" key="9">
    <source>
        <dbReference type="Pfam" id="PF01379"/>
    </source>
</evidence>
<evidence type="ECO:0000256" key="1">
    <source>
        <dbReference type="ARBA" id="ARBA00001916"/>
    </source>
</evidence>
<keyword evidence="12" id="KW-1185">Reference proteome</keyword>
<dbReference type="PRINTS" id="PR00151">
    <property type="entry name" value="PORPHBDMNASE"/>
</dbReference>